<dbReference type="InterPro" id="IPR029058">
    <property type="entry name" value="AB_hydrolase_fold"/>
</dbReference>
<dbReference type="Gene3D" id="3.40.50.1820">
    <property type="entry name" value="alpha/beta hydrolase"/>
    <property type="match status" value="1"/>
</dbReference>
<gene>
    <name evidence="2" type="ORF">YC6258_01740</name>
</gene>
<name>A0A0C5VTX2_9GAMM</name>
<dbReference type="KEGG" id="gsn:YC6258_01740"/>
<dbReference type="EMBL" id="CP007142">
    <property type="protein sequence ID" value="AJQ93784.1"/>
    <property type="molecule type" value="Genomic_DNA"/>
</dbReference>
<accession>A0A0C5VTX2</accession>
<feature type="chain" id="PRO_5002191342" evidence="1">
    <location>
        <begin position="22"/>
        <end position="400"/>
    </location>
</feature>
<dbReference type="OrthoDB" id="9849966at2"/>
<proteinExistence type="predicted"/>
<dbReference type="STRING" id="1445510.YC6258_01740"/>
<protein>
    <submittedName>
        <fullName evidence="2">Uncharacterized protein</fullName>
    </submittedName>
</protein>
<dbReference type="RefSeq" id="WP_044616465.1">
    <property type="nucleotide sequence ID" value="NZ_CP007142.1"/>
</dbReference>
<dbReference type="HOGENOM" id="CLU_688436_0_0_6"/>
<evidence type="ECO:0000313" key="2">
    <source>
        <dbReference type="EMBL" id="AJQ93784.1"/>
    </source>
</evidence>
<feature type="signal peptide" evidence="1">
    <location>
        <begin position="1"/>
        <end position="21"/>
    </location>
</feature>
<organism evidence="2 3">
    <name type="scientific">Gynuella sunshinyii YC6258</name>
    <dbReference type="NCBI Taxonomy" id="1445510"/>
    <lineage>
        <taxon>Bacteria</taxon>
        <taxon>Pseudomonadati</taxon>
        <taxon>Pseudomonadota</taxon>
        <taxon>Gammaproteobacteria</taxon>
        <taxon>Oceanospirillales</taxon>
        <taxon>Saccharospirillaceae</taxon>
        <taxon>Gynuella</taxon>
    </lineage>
</organism>
<dbReference type="Proteomes" id="UP000032266">
    <property type="component" value="Chromosome"/>
</dbReference>
<keyword evidence="3" id="KW-1185">Reference proteome</keyword>
<reference evidence="2 3" key="1">
    <citation type="submission" date="2014-01" db="EMBL/GenBank/DDBJ databases">
        <title>Full genme sequencing of cellulolytic bacterium Gynuella sunshinyii YC6258T gen. nov., sp. nov.</title>
        <authorList>
            <person name="Khan H."/>
            <person name="Chung E.J."/>
            <person name="Chung Y.R."/>
        </authorList>
    </citation>
    <scope>NUCLEOTIDE SEQUENCE [LARGE SCALE GENOMIC DNA]</scope>
    <source>
        <strain evidence="2 3">YC6258</strain>
    </source>
</reference>
<evidence type="ECO:0000256" key="1">
    <source>
        <dbReference type="SAM" id="SignalP"/>
    </source>
</evidence>
<sequence>MRNLFCALCLTLLSIAGYAHNESPVPYRLVDATIQYQAPALITFESRWQDGDNPLNQFRIKRITHLNYDTHPLKPLLLTASFNATLEHYALSSTGRYQDSFEATLALAGFDVWIVEDRIFTSDPSDCDWLDCSIMGTWGLELRGRDIEFTRQLIQHATHVANPVIGGVTGGGMAAIAAVNANNTHYRALFSTAGLYSTDEAIRQHNQAACDSFYDQIDAGNLYRDSLGGLDVLIAAARDFPDSTSAADPSVSNYQFVVNVLTSPGGLGFLAFTPTYRFAAPTATLDDYQYMKADMFFKDSEYFGTLVSNNHFANLNCSIAGDRTFTHDLNKFTGDVLFLGGGESQAPLEIDTASLFEQANVQVIVDPADGGEADNYLVDYSLRQEVLDQPLINWLQQQYD</sequence>
<evidence type="ECO:0000313" key="3">
    <source>
        <dbReference type="Proteomes" id="UP000032266"/>
    </source>
</evidence>
<dbReference type="AlphaFoldDB" id="A0A0C5VTX2"/>
<keyword evidence="1" id="KW-0732">Signal</keyword>